<organism evidence="1 2">
    <name type="scientific">Larimichthys crocea</name>
    <name type="common">Large yellow croaker</name>
    <name type="synonym">Pseudosciaena crocea</name>
    <dbReference type="NCBI Taxonomy" id="215358"/>
    <lineage>
        <taxon>Eukaryota</taxon>
        <taxon>Metazoa</taxon>
        <taxon>Chordata</taxon>
        <taxon>Craniata</taxon>
        <taxon>Vertebrata</taxon>
        <taxon>Euteleostomi</taxon>
        <taxon>Actinopterygii</taxon>
        <taxon>Neopterygii</taxon>
        <taxon>Teleostei</taxon>
        <taxon>Neoteleostei</taxon>
        <taxon>Acanthomorphata</taxon>
        <taxon>Eupercaria</taxon>
        <taxon>Sciaenidae</taxon>
        <taxon>Larimichthys</taxon>
    </lineage>
</organism>
<dbReference type="Proteomes" id="UP000793456">
    <property type="component" value="Chromosome XIX"/>
</dbReference>
<proteinExistence type="predicted"/>
<protein>
    <submittedName>
        <fullName evidence="1">Uncharacterized protein</fullName>
    </submittedName>
</protein>
<evidence type="ECO:0000313" key="2">
    <source>
        <dbReference type="Proteomes" id="UP000793456"/>
    </source>
</evidence>
<accession>A0ACD3QI36</accession>
<sequence>MKLAAQSPSTRMSLRSFRSSPLVPMETSSSSSSDDSCDSFGSDWRLCKYGNDKSLTVFLTIVVVVVSVQHHLQLKIASVFLEEQPETDEEDGTETKGV</sequence>
<gene>
    <name evidence="1" type="ORF">E3U43_016640</name>
</gene>
<name>A0ACD3QI36_LARCR</name>
<keyword evidence="2" id="KW-1185">Reference proteome</keyword>
<comment type="caution">
    <text evidence="1">The sequence shown here is derived from an EMBL/GenBank/DDBJ whole genome shotgun (WGS) entry which is preliminary data.</text>
</comment>
<dbReference type="EMBL" id="CM011692">
    <property type="protein sequence ID" value="TMS06881.1"/>
    <property type="molecule type" value="Genomic_DNA"/>
</dbReference>
<evidence type="ECO:0000313" key="1">
    <source>
        <dbReference type="EMBL" id="TMS06881.1"/>
    </source>
</evidence>
<reference evidence="1" key="1">
    <citation type="submission" date="2018-11" db="EMBL/GenBank/DDBJ databases">
        <title>The sequence and de novo assembly of Larimichthys crocea genome using PacBio and Hi-C technologies.</title>
        <authorList>
            <person name="Xu P."/>
            <person name="Chen B."/>
            <person name="Zhou Z."/>
            <person name="Ke Q."/>
            <person name="Wu Y."/>
            <person name="Bai H."/>
            <person name="Pu F."/>
        </authorList>
    </citation>
    <scope>NUCLEOTIDE SEQUENCE</scope>
    <source>
        <tissue evidence="1">Muscle</tissue>
    </source>
</reference>